<evidence type="ECO:0000256" key="2">
    <source>
        <dbReference type="ARBA" id="ARBA00023315"/>
    </source>
</evidence>
<dbReference type="InterPro" id="IPR000182">
    <property type="entry name" value="GNAT_dom"/>
</dbReference>
<dbReference type="InterPro" id="IPR050680">
    <property type="entry name" value="YpeA/RimI_acetyltransf"/>
</dbReference>
<proteinExistence type="predicted"/>
<evidence type="ECO:0000259" key="3">
    <source>
        <dbReference type="PROSITE" id="PS51186"/>
    </source>
</evidence>
<gene>
    <name evidence="4" type="ORF">E4665_11070</name>
</gene>
<dbReference type="AlphaFoldDB" id="A0A4Z0GP09"/>
<keyword evidence="1 4" id="KW-0808">Transferase</keyword>
<dbReference type="Gene3D" id="3.40.630.30">
    <property type="match status" value="1"/>
</dbReference>
<keyword evidence="2" id="KW-0012">Acyltransferase</keyword>
<keyword evidence="5" id="KW-1185">Reference proteome</keyword>
<reference evidence="4 5" key="1">
    <citation type="journal article" date="2015" name="Int. J. Syst. Evol. Microbiol.">
        <title>Sporolactobacillus shoreae sp. nov. and Sporolactobacillus spathodeae sp. nov., two spore-forming lactic acid bacteria isolated from tree barks in Thailand.</title>
        <authorList>
            <person name="Thamacharoensuk T."/>
            <person name="Kitahara M."/>
            <person name="Ohkuma M."/>
            <person name="Thongchul N."/>
            <person name="Tanasupawat S."/>
        </authorList>
    </citation>
    <scope>NUCLEOTIDE SEQUENCE [LARGE SCALE GENOMIC DNA]</scope>
    <source>
        <strain evidence="4 5">BK92</strain>
    </source>
</reference>
<evidence type="ECO:0000313" key="4">
    <source>
        <dbReference type="EMBL" id="TGA97644.1"/>
    </source>
</evidence>
<name>A0A4Z0GP09_9BACL</name>
<dbReference type="CDD" id="cd04301">
    <property type="entry name" value="NAT_SF"/>
    <property type="match status" value="1"/>
</dbReference>
<feature type="domain" description="N-acetyltransferase" evidence="3">
    <location>
        <begin position="3"/>
        <end position="165"/>
    </location>
</feature>
<dbReference type="OrthoDB" id="1821130at2"/>
<dbReference type="InterPro" id="IPR016181">
    <property type="entry name" value="Acyl_CoA_acyltransferase"/>
</dbReference>
<sequence>MLQMIREYCKNDEEGWLRCRVLSFLHTAYYDNVLTKKESYTHPSIELVAVESGEIVGLIDVEYETRPKTVCTLCSSMGGMIWHIAVHPDFQRKGIGAQLLLAAEQKLKKLGIFELEAWTRDDPWVNEWYQKNGFRKGSSNLHVFIDGEEVDRAVCSSIPGLKPLEAFAHYSGENKEKIRKSFNRVYECRGYYKKIR</sequence>
<dbReference type="Pfam" id="PF13508">
    <property type="entry name" value="Acetyltransf_7"/>
    <property type="match status" value="1"/>
</dbReference>
<dbReference type="SUPFAM" id="SSF55729">
    <property type="entry name" value="Acyl-CoA N-acyltransferases (Nat)"/>
    <property type="match status" value="1"/>
</dbReference>
<dbReference type="GO" id="GO:0016747">
    <property type="term" value="F:acyltransferase activity, transferring groups other than amino-acyl groups"/>
    <property type="evidence" value="ECO:0007669"/>
    <property type="project" value="InterPro"/>
</dbReference>
<dbReference type="Proteomes" id="UP000298347">
    <property type="component" value="Unassembled WGS sequence"/>
</dbReference>
<dbReference type="PROSITE" id="PS51186">
    <property type="entry name" value="GNAT"/>
    <property type="match status" value="1"/>
</dbReference>
<evidence type="ECO:0000256" key="1">
    <source>
        <dbReference type="ARBA" id="ARBA00022679"/>
    </source>
</evidence>
<dbReference type="EMBL" id="SRJD01000012">
    <property type="protein sequence ID" value="TGA97644.1"/>
    <property type="molecule type" value="Genomic_DNA"/>
</dbReference>
<organism evidence="4 5">
    <name type="scientific">Sporolactobacillus shoreae</name>
    <dbReference type="NCBI Taxonomy" id="1465501"/>
    <lineage>
        <taxon>Bacteria</taxon>
        <taxon>Bacillati</taxon>
        <taxon>Bacillota</taxon>
        <taxon>Bacilli</taxon>
        <taxon>Bacillales</taxon>
        <taxon>Sporolactobacillaceae</taxon>
        <taxon>Sporolactobacillus</taxon>
    </lineage>
</organism>
<protein>
    <submittedName>
        <fullName evidence="4">N-acetyltransferase</fullName>
    </submittedName>
</protein>
<dbReference type="PANTHER" id="PTHR43420">
    <property type="entry name" value="ACETYLTRANSFERASE"/>
    <property type="match status" value="1"/>
</dbReference>
<comment type="caution">
    <text evidence="4">The sequence shown here is derived from an EMBL/GenBank/DDBJ whole genome shotgun (WGS) entry which is preliminary data.</text>
</comment>
<accession>A0A4Z0GP09</accession>
<evidence type="ECO:0000313" key="5">
    <source>
        <dbReference type="Proteomes" id="UP000298347"/>
    </source>
</evidence>